<name>A0A3B6MNY0_WHEAT</name>
<feature type="region of interest" description="Disordered" evidence="1">
    <location>
        <begin position="1"/>
        <end position="21"/>
    </location>
</feature>
<dbReference type="Gramene" id="TraesCS5D03G0249700.1">
    <property type="protein sequence ID" value="TraesCS5D03G0249700.1.CDS"/>
    <property type="gene ID" value="TraesCS5D03G0249700"/>
</dbReference>
<reference evidence="3" key="1">
    <citation type="submission" date="2018-08" db="EMBL/GenBank/DDBJ databases">
        <authorList>
            <person name="Rossello M."/>
        </authorList>
    </citation>
    <scope>NUCLEOTIDE SEQUENCE [LARGE SCALE GENOMIC DNA]</scope>
    <source>
        <strain evidence="3">cv. Chinese Spring</strain>
    </source>
</reference>
<keyword evidence="4" id="KW-1185">Reference proteome</keyword>
<dbReference type="Gramene" id="TraesSYM5D03G03007650.1">
    <property type="protein sequence ID" value="TraesSYM5D03G03007650.1"/>
    <property type="gene ID" value="TraesSYM5D03G03007650"/>
</dbReference>
<dbReference type="AlphaFoldDB" id="A0A3B6MNY0"/>
<sequence>MVEELLGVRPPDPMPDKKGSKTGGLKFTWLQQHFHEPPDGADEPNFERYARAYVLYVFGTVLFEDSGGSSASWMFLPLLRDWDEAGRYSWGSAGLAFLYRQLDEACRRSSGTSNIGGCVLLFQIWMWERLSVGRPISRTRRDWEYDEPDRLPTVTHCWDEVRTNWGKTEDLYMSYTNELDCLLPSHVQWLPYNQIDFQLNVVCTQDESMWSVRCPLICFYAVEFHLPHRVVRQFGRLQLSPPETISTSIELHK</sequence>
<dbReference type="Gramene" id="TraesLDM5D03G03073270.1">
    <property type="protein sequence ID" value="TraesLDM5D03G03073270.1"/>
    <property type="gene ID" value="TraesLDM5D03G03073270"/>
</dbReference>
<dbReference type="InterPro" id="IPR044824">
    <property type="entry name" value="MAIN-like"/>
</dbReference>
<dbReference type="Gramene" id="TraesCLE_scaffold_098445_01G000400.1">
    <property type="protein sequence ID" value="TraesCLE_scaffold_098445_01G000400.1"/>
    <property type="gene ID" value="TraesCLE_scaffold_098445_01G000400"/>
</dbReference>
<dbReference type="Gramene" id="TraesROB_scaffold_099050_01G000400.1">
    <property type="protein sequence ID" value="TraesROB_scaffold_099050_01G000400.1"/>
    <property type="gene ID" value="TraesROB_scaffold_099050_01G000400"/>
</dbReference>
<protein>
    <recommendedName>
        <fullName evidence="2">Aminotransferase-like plant mobile domain-containing protein</fullName>
    </recommendedName>
</protein>
<accession>A0A3B6MNY0</accession>
<dbReference type="OrthoDB" id="593744at2759"/>
<evidence type="ECO:0000256" key="1">
    <source>
        <dbReference type="SAM" id="MobiDB-lite"/>
    </source>
</evidence>
<dbReference type="OMA" id="RRDWEYD"/>
<dbReference type="Gramene" id="TraesMAC5D03G03066720.1">
    <property type="protein sequence ID" value="TraesMAC5D03G03066720.1"/>
    <property type="gene ID" value="TraesMAC5D03G03066720"/>
</dbReference>
<dbReference type="Gramene" id="TraesNOR5D03G03097300.1">
    <property type="protein sequence ID" value="TraesNOR5D03G03097300.1"/>
    <property type="gene ID" value="TraesNOR5D03G03097300"/>
</dbReference>
<evidence type="ECO:0000259" key="2">
    <source>
        <dbReference type="Pfam" id="PF10536"/>
    </source>
</evidence>
<evidence type="ECO:0000313" key="3">
    <source>
        <dbReference type="EnsemblPlants" id="TraesCS5D02G106100.1"/>
    </source>
</evidence>
<dbReference type="STRING" id="4565.A0A3B6MNY0"/>
<dbReference type="GO" id="GO:0010073">
    <property type="term" value="P:meristem maintenance"/>
    <property type="evidence" value="ECO:0007669"/>
    <property type="project" value="InterPro"/>
</dbReference>
<dbReference type="Gramene" id="TraesLAC5D03G03024230.1">
    <property type="protein sequence ID" value="TraesLAC5D03G03024230.1"/>
    <property type="gene ID" value="TraesLAC5D03G03024230"/>
</dbReference>
<dbReference type="InterPro" id="IPR019557">
    <property type="entry name" value="AminoTfrase-like_pln_mobile"/>
</dbReference>
<dbReference type="Gramene" id="TraesCAD_scaffold_085820_01G000100.1">
    <property type="protein sequence ID" value="TraesCAD_scaffold_085820_01G000100.1"/>
    <property type="gene ID" value="TraesCAD_scaffold_085820_01G000100"/>
</dbReference>
<dbReference type="Gramene" id="TraesSTA5D03G03059580.1">
    <property type="protein sequence ID" value="TraesSTA5D03G03059580.1"/>
    <property type="gene ID" value="TraesSTA5D03G03059580"/>
</dbReference>
<dbReference type="PANTHER" id="PTHR46033">
    <property type="entry name" value="PROTEIN MAIN-LIKE 2"/>
    <property type="match status" value="1"/>
</dbReference>
<feature type="domain" description="Aminotransferase-like plant mobile" evidence="2">
    <location>
        <begin position="15"/>
        <end position="243"/>
    </location>
</feature>
<dbReference type="PANTHER" id="PTHR46033:SF8">
    <property type="entry name" value="PROTEIN MAINTENANCE OF MERISTEMS-LIKE"/>
    <property type="match status" value="1"/>
</dbReference>
<proteinExistence type="predicted"/>
<reference evidence="3" key="2">
    <citation type="submission" date="2018-10" db="UniProtKB">
        <authorList>
            <consortium name="EnsemblPlants"/>
        </authorList>
    </citation>
    <scope>IDENTIFICATION</scope>
</reference>
<dbReference type="Gramene" id="TraesARI5D03G03021080.1">
    <property type="protein sequence ID" value="TraesARI5D03G03021080.1"/>
    <property type="gene ID" value="TraesARI5D03G03021080"/>
</dbReference>
<dbReference type="Pfam" id="PF10536">
    <property type="entry name" value="PMD"/>
    <property type="match status" value="1"/>
</dbReference>
<dbReference type="Proteomes" id="UP000019116">
    <property type="component" value="Chromosome 5D"/>
</dbReference>
<dbReference type="EnsemblPlants" id="TraesCS5D02G106100.1">
    <property type="protein sequence ID" value="TraesCS5D02G106100.1"/>
    <property type="gene ID" value="TraesCS5D02G106100"/>
</dbReference>
<dbReference type="Gramene" id="TraesCS5D02G106100.1">
    <property type="protein sequence ID" value="TraesCS5D02G106100.1"/>
    <property type="gene ID" value="TraesCS5D02G106100"/>
</dbReference>
<dbReference type="Gramene" id="TraesJUL5D03G03092650.1">
    <property type="protein sequence ID" value="TraesJUL5D03G03092650.1"/>
    <property type="gene ID" value="TraesJUL5D03G03092650"/>
</dbReference>
<dbReference type="Gramene" id="TraesJAG5D03G03067080.1">
    <property type="protein sequence ID" value="TraesJAG5D03G03067080.1"/>
    <property type="gene ID" value="TraesJAG5D03G03067080"/>
</dbReference>
<evidence type="ECO:0000313" key="4">
    <source>
        <dbReference type="Proteomes" id="UP000019116"/>
    </source>
</evidence>
<organism evidence="3">
    <name type="scientific">Triticum aestivum</name>
    <name type="common">Wheat</name>
    <dbReference type="NCBI Taxonomy" id="4565"/>
    <lineage>
        <taxon>Eukaryota</taxon>
        <taxon>Viridiplantae</taxon>
        <taxon>Streptophyta</taxon>
        <taxon>Embryophyta</taxon>
        <taxon>Tracheophyta</taxon>
        <taxon>Spermatophyta</taxon>
        <taxon>Magnoliopsida</taxon>
        <taxon>Liliopsida</taxon>
        <taxon>Poales</taxon>
        <taxon>Poaceae</taxon>
        <taxon>BOP clade</taxon>
        <taxon>Pooideae</taxon>
        <taxon>Triticodae</taxon>
        <taxon>Triticeae</taxon>
        <taxon>Triticinae</taxon>
        <taxon>Triticum</taxon>
    </lineage>
</organism>